<evidence type="ECO:0000256" key="5">
    <source>
        <dbReference type="ARBA" id="ARBA00022723"/>
    </source>
</evidence>
<comment type="cofactor">
    <cofactor evidence="9">
        <name>[2Fe-2S] cluster</name>
        <dbReference type="ChEBI" id="CHEBI:190135"/>
    </cofactor>
    <text evidence="9">Binds 1 [2Fe-2S] cluster.</text>
</comment>
<keyword evidence="9" id="KW-0003">3Fe-4S</keyword>
<keyword evidence="6" id="KW-0560">Oxidoreductase</keyword>
<dbReference type="SUPFAM" id="SSF54292">
    <property type="entry name" value="2Fe-2S ferredoxin-like"/>
    <property type="match status" value="1"/>
</dbReference>
<dbReference type="Gene3D" id="3.10.20.30">
    <property type="match status" value="1"/>
</dbReference>
<keyword evidence="4 9" id="KW-0001">2Fe-2S</keyword>
<dbReference type="RefSeq" id="WP_252468039.1">
    <property type="nucleotide sequence ID" value="NZ_JAMHFY010000004.1"/>
</dbReference>
<dbReference type="EC" id="1.3.5.1" evidence="9"/>
<dbReference type="PANTHER" id="PTHR11921">
    <property type="entry name" value="SUCCINATE DEHYDROGENASE IRON-SULFUR PROTEIN"/>
    <property type="match status" value="1"/>
</dbReference>
<accession>A0ABT8QU28</accession>
<dbReference type="Pfam" id="PF13085">
    <property type="entry name" value="Fer2_3"/>
    <property type="match status" value="1"/>
</dbReference>
<reference evidence="13" key="1">
    <citation type="submission" date="2022-05" db="EMBL/GenBank/DDBJ databases">
        <title>Expanded diversity of anoxic marine methylotrophy in a Black Sea sulfate reducing microorganism.</title>
        <authorList>
            <person name="Fischer P.Q."/>
            <person name="Stams A.J.M."/>
            <person name="Villanueva L."/>
            <person name="Sousa D.Z."/>
        </authorList>
    </citation>
    <scope>NUCLEOTIDE SEQUENCE</scope>
    <source>
        <strain evidence="13">P130</strain>
    </source>
</reference>
<dbReference type="InterPro" id="IPR001041">
    <property type="entry name" value="2Fe-2S_ferredoxin-type"/>
</dbReference>
<evidence type="ECO:0000256" key="3">
    <source>
        <dbReference type="ARBA" id="ARBA00022485"/>
    </source>
</evidence>
<dbReference type="InterPro" id="IPR036010">
    <property type="entry name" value="2Fe-2S_ferredoxin-like_sf"/>
</dbReference>
<dbReference type="InterPro" id="IPR004489">
    <property type="entry name" value="Succ_DH/fum_Rdtase_Fe-S"/>
</dbReference>
<keyword evidence="7 9" id="KW-0408">Iron</keyword>
<dbReference type="Pfam" id="PF13183">
    <property type="entry name" value="Fer4_8"/>
    <property type="match status" value="1"/>
</dbReference>
<comment type="cofactor">
    <cofactor evidence="9">
        <name>[3Fe-4S] cluster</name>
        <dbReference type="ChEBI" id="CHEBI:21137"/>
    </cofactor>
    <text evidence="9">Binds 1 [3Fe-4S] cluster.</text>
</comment>
<evidence type="ECO:0000256" key="6">
    <source>
        <dbReference type="ARBA" id="ARBA00023002"/>
    </source>
</evidence>
<evidence type="ECO:0000256" key="4">
    <source>
        <dbReference type="ARBA" id="ARBA00022714"/>
    </source>
</evidence>
<feature type="domain" description="4Fe-4S ferredoxin-type" evidence="12">
    <location>
        <begin position="193"/>
        <end position="224"/>
    </location>
</feature>
<dbReference type="InterPro" id="IPR050573">
    <property type="entry name" value="SDH/FRD_Iron-Sulfur"/>
</dbReference>
<dbReference type="CDD" id="cd00207">
    <property type="entry name" value="fer2"/>
    <property type="match status" value="1"/>
</dbReference>
<comment type="pathway">
    <text evidence="1">Carbohydrate metabolism; tricarboxylic acid cycle.</text>
</comment>
<organism evidence="13 14">
    <name type="scientific">Desulfosporosinus nitroreducens</name>
    <dbReference type="NCBI Taxonomy" id="2018668"/>
    <lineage>
        <taxon>Bacteria</taxon>
        <taxon>Bacillati</taxon>
        <taxon>Bacillota</taxon>
        <taxon>Clostridia</taxon>
        <taxon>Eubacteriales</taxon>
        <taxon>Desulfitobacteriaceae</taxon>
        <taxon>Desulfosporosinus</taxon>
    </lineage>
</organism>
<dbReference type="InterPro" id="IPR006058">
    <property type="entry name" value="2Fe2S_fd_BS"/>
</dbReference>
<evidence type="ECO:0000256" key="9">
    <source>
        <dbReference type="RuleBase" id="RU361237"/>
    </source>
</evidence>
<keyword evidence="8 9" id="KW-0411">Iron-sulfur</keyword>
<dbReference type="Proteomes" id="UP001176021">
    <property type="component" value="Unassembled WGS sequence"/>
</dbReference>
<keyword evidence="14" id="KW-1185">Reference proteome</keyword>
<dbReference type="PROSITE" id="PS51379">
    <property type="entry name" value="4FE4S_FER_2"/>
    <property type="match status" value="1"/>
</dbReference>
<proteinExistence type="inferred from homology"/>
<sequence length="343" mass="38549">MRKITFKIQRFDGQESWIQEYTLDHQPGKTILWALIQIKETLDPSLNFTASCRHAICGACAVRVNGQATLACETPLDKMLKRWESDTLILEPLQNFKLIRDLVVDWEPKAERLAELKPWLMPKDEFNKESGCRQSPEDFKKINKNSDCILCGCCASECNKLSGNNSDFLEPFVFTKAQRFVADSRDKNPVERLSAAINHGAWKCQHCQECVTKCPKGLSPAEDISNLRQEAIAKGLVEHSGVRHAKAFLDDIQKTGRLNEGMMAVKTDGLVKSIGNIPFALRLMSKGKLNPAHMFPKPIKEVAEVRAIILAVKESEKARNIANAKRSEAHTNPDIQRPKEAAK</sequence>
<comment type="caution">
    <text evidence="13">The sequence shown here is derived from an EMBL/GenBank/DDBJ whole genome shotgun (WGS) entry which is preliminary data.</text>
</comment>
<dbReference type="InterPro" id="IPR012675">
    <property type="entry name" value="Beta-grasp_dom_sf"/>
</dbReference>
<dbReference type="EMBL" id="JAMJEV010000018">
    <property type="protein sequence ID" value="MDO0824861.1"/>
    <property type="molecule type" value="Genomic_DNA"/>
</dbReference>
<evidence type="ECO:0000259" key="11">
    <source>
        <dbReference type="PROSITE" id="PS51085"/>
    </source>
</evidence>
<feature type="domain" description="2Fe-2S ferredoxin-type" evidence="11">
    <location>
        <begin position="2"/>
        <end position="96"/>
    </location>
</feature>
<dbReference type="SUPFAM" id="SSF46548">
    <property type="entry name" value="alpha-helical ferredoxin"/>
    <property type="match status" value="1"/>
</dbReference>
<keyword evidence="5 9" id="KW-0479">Metal-binding</keyword>
<dbReference type="InterPro" id="IPR025192">
    <property type="entry name" value="Succ_DH/fum_Rdtase_N"/>
</dbReference>
<name>A0ABT8QU28_9FIRM</name>
<dbReference type="PROSITE" id="PS00197">
    <property type="entry name" value="2FE2S_FER_1"/>
    <property type="match status" value="1"/>
</dbReference>
<keyword evidence="3 9" id="KW-0004">4Fe-4S</keyword>
<dbReference type="InterPro" id="IPR009051">
    <property type="entry name" value="Helical_ferredxn"/>
</dbReference>
<evidence type="ECO:0000256" key="8">
    <source>
        <dbReference type="ARBA" id="ARBA00023014"/>
    </source>
</evidence>
<evidence type="ECO:0000256" key="7">
    <source>
        <dbReference type="ARBA" id="ARBA00023004"/>
    </source>
</evidence>
<evidence type="ECO:0000313" key="14">
    <source>
        <dbReference type="Proteomes" id="UP001176021"/>
    </source>
</evidence>
<evidence type="ECO:0000256" key="10">
    <source>
        <dbReference type="SAM" id="MobiDB-lite"/>
    </source>
</evidence>
<dbReference type="PANTHER" id="PTHR11921:SF29">
    <property type="entry name" value="SUCCINATE DEHYDROGENASE [UBIQUINONE] IRON-SULFUR SUBUNIT, MITOCHONDRIAL"/>
    <property type="match status" value="1"/>
</dbReference>
<evidence type="ECO:0000313" key="13">
    <source>
        <dbReference type="EMBL" id="MDO0824861.1"/>
    </source>
</evidence>
<comment type="similarity">
    <text evidence="2 9">Belongs to the succinate dehydrogenase/fumarate reductase iron-sulfur protein family.</text>
</comment>
<evidence type="ECO:0000256" key="1">
    <source>
        <dbReference type="ARBA" id="ARBA00005163"/>
    </source>
</evidence>
<dbReference type="PROSITE" id="PS51085">
    <property type="entry name" value="2FE2S_FER_2"/>
    <property type="match status" value="1"/>
</dbReference>
<dbReference type="NCBIfam" id="TIGR00384">
    <property type="entry name" value="dhsB"/>
    <property type="match status" value="1"/>
</dbReference>
<evidence type="ECO:0000259" key="12">
    <source>
        <dbReference type="PROSITE" id="PS51379"/>
    </source>
</evidence>
<gene>
    <name evidence="13" type="ORF">M8H41_18670</name>
</gene>
<evidence type="ECO:0000256" key="2">
    <source>
        <dbReference type="ARBA" id="ARBA00009433"/>
    </source>
</evidence>
<comment type="cofactor">
    <cofactor evidence="9">
        <name>[4Fe-4S] cluster</name>
        <dbReference type="ChEBI" id="CHEBI:49883"/>
    </cofactor>
    <text evidence="9">Binds 1 [4Fe-4S] cluster.</text>
</comment>
<feature type="region of interest" description="Disordered" evidence="10">
    <location>
        <begin position="320"/>
        <end position="343"/>
    </location>
</feature>
<dbReference type="InterPro" id="IPR017896">
    <property type="entry name" value="4Fe4S_Fe-S-bd"/>
</dbReference>
<protein>
    <recommendedName>
        <fullName evidence="9">Fumarate reductase iron-sulfur subunit</fullName>
        <ecNumber evidence="9">1.3.5.1</ecNumber>
    </recommendedName>
</protein>
<dbReference type="Gene3D" id="1.10.1060.10">
    <property type="entry name" value="Alpha-helical ferredoxin"/>
    <property type="match status" value="1"/>
</dbReference>
<comment type="catalytic activity">
    <reaction evidence="9">
        <text>a menaquinone + succinate = a menaquinol + fumarate</text>
        <dbReference type="Rhea" id="RHEA:27834"/>
        <dbReference type="Rhea" id="RHEA-COMP:9537"/>
        <dbReference type="Rhea" id="RHEA-COMP:9539"/>
        <dbReference type="ChEBI" id="CHEBI:16374"/>
        <dbReference type="ChEBI" id="CHEBI:18151"/>
        <dbReference type="ChEBI" id="CHEBI:29806"/>
        <dbReference type="ChEBI" id="CHEBI:30031"/>
        <dbReference type="EC" id="1.3.5.1"/>
    </reaction>
</comment>